<gene>
    <name evidence="1" type="ordered locus">PFL_2802</name>
</gene>
<dbReference type="Proteomes" id="UP000008540">
    <property type="component" value="Chromosome"/>
</dbReference>
<evidence type="ECO:0000313" key="1">
    <source>
        <dbReference type="EMBL" id="AAY92074.1"/>
    </source>
</evidence>
<dbReference type="AlphaFoldDB" id="Q4KCX5"/>
<reference evidence="1 2" key="1">
    <citation type="journal article" date="2005" name="Nat. Biotechnol.">
        <title>Complete genome sequence of the plant commensal Pseudomonas fluorescens Pf-5.</title>
        <authorList>
            <person name="Paulsen I.T."/>
            <person name="Press C.M."/>
            <person name="Ravel J."/>
            <person name="Kobayashi D.Y."/>
            <person name="Myers G.S."/>
            <person name="Mavrodi D.V."/>
            <person name="DeBoy R.T."/>
            <person name="Seshadri R."/>
            <person name="Ren Q."/>
            <person name="Madupu R."/>
            <person name="Dodson R.J."/>
            <person name="Durkin A.S."/>
            <person name="Brinkac L.M."/>
            <person name="Daugherty S.C."/>
            <person name="Sullivan S.A."/>
            <person name="Rosovitz M.J."/>
            <person name="Gwinn M.L."/>
            <person name="Zhou L."/>
            <person name="Schneider D.J."/>
            <person name="Cartinhour S.W."/>
            <person name="Nelson W.C."/>
            <person name="Weidman J."/>
            <person name="Watkins K."/>
            <person name="Tran K."/>
            <person name="Khouri H."/>
            <person name="Pierson E.A."/>
            <person name="Pierson L.S.III."/>
            <person name="Thomashow L.S."/>
            <person name="Loper J.E."/>
        </authorList>
    </citation>
    <scope>NUCLEOTIDE SEQUENCE [LARGE SCALE GENOMIC DNA]</scope>
    <source>
        <strain evidence="2">ATCC BAA-477 / NRRL B-23932 / Pf-5</strain>
    </source>
</reference>
<protein>
    <submittedName>
        <fullName evidence="1">Uncharacterized protein</fullName>
    </submittedName>
</protein>
<dbReference type="HOGENOM" id="CLU_1873646_0_0_6"/>
<sequence length="136" mass="14578">MGQWMQRMLSEAELHKVLESIESDSCHDLNLLYDGMQIDRCALFNQVAMAVARLFIEGQRDFHYGDAVMWVAARTAGELTRFRYGSSIKRRQRIGGATAAAGACGSGFSGAWADVASRGSGALVDSVGSSVGDGVI</sequence>
<dbReference type="KEGG" id="pfl:PFL_2802"/>
<name>Q4KCX5_PSEF5</name>
<proteinExistence type="predicted"/>
<evidence type="ECO:0000313" key="2">
    <source>
        <dbReference type="Proteomes" id="UP000008540"/>
    </source>
</evidence>
<dbReference type="EMBL" id="CP000076">
    <property type="protein sequence ID" value="AAY92074.1"/>
    <property type="molecule type" value="Genomic_DNA"/>
</dbReference>
<organism evidence="1 2">
    <name type="scientific">Pseudomonas fluorescens (strain ATCC BAA-477 / NRRL B-23932 / Pf-5)</name>
    <dbReference type="NCBI Taxonomy" id="220664"/>
    <lineage>
        <taxon>Bacteria</taxon>
        <taxon>Pseudomonadati</taxon>
        <taxon>Pseudomonadota</taxon>
        <taxon>Gammaproteobacteria</taxon>
        <taxon>Pseudomonadales</taxon>
        <taxon>Pseudomonadaceae</taxon>
        <taxon>Pseudomonas</taxon>
    </lineage>
</organism>
<accession>Q4KCX5</accession>